<dbReference type="Gene3D" id="2.160.20.10">
    <property type="entry name" value="Single-stranded right-handed beta-helix, Pectin lyase-like"/>
    <property type="match status" value="1"/>
</dbReference>
<dbReference type="GO" id="GO:0004650">
    <property type="term" value="F:polygalacturonase activity"/>
    <property type="evidence" value="ECO:0007669"/>
    <property type="project" value="InterPro"/>
</dbReference>
<dbReference type="PANTHER" id="PTHR31339">
    <property type="entry name" value="PECTIN LYASE-RELATED"/>
    <property type="match status" value="1"/>
</dbReference>
<comment type="caution">
    <text evidence="5">The sequence shown here is derived from an EMBL/GenBank/DDBJ whole genome shotgun (WGS) entry which is preliminary data.</text>
</comment>
<dbReference type="InterPro" id="IPR051801">
    <property type="entry name" value="GH28_Enzymes"/>
</dbReference>
<gene>
    <name evidence="5" type="ORF">H6A34_05720</name>
</gene>
<dbReference type="EMBL" id="JACJJG010000020">
    <property type="protein sequence ID" value="MBM6673369.1"/>
    <property type="molecule type" value="Genomic_DNA"/>
</dbReference>
<dbReference type="Proteomes" id="UP000706891">
    <property type="component" value="Unassembled WGS sequence"/>
</dbReference>
<dbReference type="SUPFAM" id="SSF51126">
    <property type="entry name" value="Pectin lyase-like"/>
    <property type="match status" value="2"/>
</dbReference>
<evidence type="ECO:0000256" key="1">
    <source>
        <dbReference type="ARBA" id="ARBA00008834"/>
    </source>
</evidence>
<keyword evidence="2 4" id="KW-0378">Hydrolase</keyword>
<dbReference type="InterPro" id="IPR000743">
    <property type="entry name" value="Glyco_hydro_28"/>
</dbReference>
<dbReference type="AlphaFoldDB" id="A0A938WUF4"/>
<dbReference type="InterPro" id="IPR011050">
    <property type="entry name" value="Pectin_lyase_fold/virulence"/>
</dbReference>
<proteinExistence type="inferred from homology"/>
<accession>A0A938WUF4</accession>
<evidence type="ECO:0000256" key="2">
    <source>
        <dbReference type="ARBA" id="ARBA00022801"/>
    </source>
</evidence>
<reference evidence="5" key="1">
    <citation type="submission" date="2020-08" db="EMBL/GenBank/DDBJ databases">
        <authorList>
            <person name="Cejkova D."/>
            <person name="Kubasova T."/>
            <person name="Jahodarova E."/>
            <person name="Rychlik I."/>
        </authorList>
    </citation>
    <scope>NUCLEOTIDE SEQUENCE</scope>
    <source>
        <strain evidence="5">An824</strain>
    </source>
</reference>
<dbReference type="SMART" id="SM00710">
    <property type="entry name" value="PbH1"/>
    <property type="match status" value="6"/>
</dbReference>
<evidence type="ECO:0000313" key="6">
    <source>
        <dbReference type="Proteomes" id="UP000706891"/>
    </source>
</evidence>
<comment type="similarity">
    <text evidence="1 4">Belongs to the glycosyl hydrolase 28 family.</text>
</comment>
<dbReference type="InterPro" id="IPR012334">
    <property type="entry name" value="Pectin_lyas_fold"/>
</dbReference>
<dbReference type="GO" id="GO:0005975">
    <property type="term" value="P:carbohydrate metabolic process"/>
    <property type="evidence" value="ECO:0007669"/>
    <property type="project" value="InterPro"/>
</dbReference>
<dbReference type="InterPro" id="IPR006626">
    <property type="entry name" value="PbH1"/>
</dbReference>
<evidence type="ECO:0000256" key="3">
    <source>
        <dbReference type="ARBA" id="ARBA00023295"/>
    </source>
</evidence>
<keyword evidence="3 4" id="KW-0326">Glycosidase</keyword>
<protein>
    <submittedName>
        <fullName evidence="5">Glycoside hydrolase family 28 protein</fullName>
    </submittedName>
</protein>
<evidence type="ECO:0000256" key="4">
    <source>
        <dbReference type="RuleBase" id="RU361169"/>
    </source>
</evidence>
<organism evidence="5 6">
    <name type="scientific">Marseilla massiliensis</name>
    <dbReference type="NCBI Taxonomy" id="1841864"/>
    <lineage>
        <taxon>Bacteria</taxon>
        <taxon>Pseudomonadati</taxon>
        <taxon>Bacteroidota</taxon>
        <taxon>Bacteroidia</taxon>
        <taxon>Bacteroidales</taxon>
        <taxon>Prevotellaceae</taxon>
        <taxon>Marseilla</taxon>
    </lineage>
</organism>
<reference evidence="5" key="2">
    <citation type="journal article" date="2021" name="Sci. Rep.">
        <title>The distribution of antibiotic resistance genes in chicken gut microbiota commensals.</title>
        <authorList>
            <person name="Juricova H."/>
            <person name="Matiasovicova J."/>
            <person name="Kubasova T."/>
            <person name="Cejkova D."/>
            <person name="Rychlik I."/>
        </authorList>
    </citation>
    <scope>NUCLEOTIDE SEQUENCE</scope>
    <source>
        <strain evidence="5">An824</strain>
    </source>
</reference>
<dbReference type="PANTHER" id="PTHR31339:SF9">
    <property type="entry name" value="PLASMIN AND FIBRONECTIN-BINDING PROTEIN A"/>
    <property type="match status" value="1"/>
</dbReference>
<evidence type="ECO:0000313" key="5">
    <source>
        <dbReference type="EMBL" id="MBM6673369.1"/>
    </source>
</evidence>
<sequence>MPAVIEDIAGTPFKMKTPERPTFPDRTVTVNKGSIGADGKITEAINGLIADISKRGGGTVKVPSGHWMSGRIVLKSNVNLHLEEGAVIEFSGSIDDYQPAVFTRHEGIEIMGAGAFIYANKEKNIALTGKGTIMGPPMSASMRTLPNGKSVVENDVPHDMPVKQRICDGYEGRTFYRPKSFSPINCKNVLVEGVTFERSVLWNVNPVYCENVIIRGITVNSTDVPSGDGIDISSCKNVLIEYSTLNCGDDCFTLKAGRCEDGLRVNRPTENVVIRYCLAKEGHGGITCGSETAGGINNVYLHDCLFYGTRTGFRFKTRRNRGGTVAGITYENIRLVNVREAFTWDLLGSATYMGELARRYPPLDITPLTPTVKDITIRNFTVESADRLLTVNGIPEIPCSNILIENGDIRTNRIIRTMNDADGFTFRNLEIQATNNRMTIDDSRNITFDNVTFHIPDNTLDIEIKGKKAGNITIKDGDKTIKCHNGLNPLD</sequence>
<name>A0A938WUF4_9BACT</name>
<keyword evidence="6" id="KW-1185">Reference proteome</keyword>
<dbReference type="Pfam" id="PF00295">
    <property type="entry name" value="Glyco_hydro_28"/>
    <property type="match status" value="1"/>
</dbReference>